<dbReference type="AlphaFoldDB" id="A0A1H1L4J6"/>
<evidence type="ECO:0008006" key="3">
    <source>
        <dbReference type="Google" id="ProtNLM"/>
    </source>
</evidence>
<reference evidence="1 2" key="1">
    <citation type="submission" date="2016-10" db="EMBL/GenBank/DDBJ databases">
        <authorList>
            <person name="Varghese N."/>
            <person name="Submissions S."/>
        </authorList>
    </citation>
    <scope>NUCLEOTIDE SEQUENCE [LARGE SCALE GENOMIC DNA]</scope>
    <source>
        <strain evidence="1 2">Mar_2010_102</strain>
    </source>
</reference>
<dbReference type="EMBL" id="LT629745">
    <property type="protein sequence ID" value="SDR69202.1"/>
    <property type="molecule type" value="Genomic_DNA"/>
</dbReference>
<name>A0A1H1L4J6_9FLAO</name>
<sequence>MSQTINGIKSLDKLAYDIVCNWPKFIDFDPYYRGVDYSLVIRFYLWDKVGRAIRIQNQLDFGENEKYQYEYNSFPFYHTPMVSQGKFRRKLLRPEKTIFIPFQGNHTRNLVYALKQNRSIRVISKSSFDILETTEVIRPEKINNKGSWHMRLYAAVLESLRTKDIKLTELDKKLLKNQIKGCVLISFLAEKELKRNKPSGLYVHSDNHPPYINYILVARKLGIPTFTYQHGLDCEHYFLDDCFADFVAVWSEDRKKNYLENSIIQPKDYKVIGNYFLEQVKEHNLKITDKTVLFLTRPHRPIKCYSPSRNYLEGKQILEAILKYLEANKDVKLIIKPHPMDLVSLYSESVQNVEYEDRVSISYESVEELFQKVNVVVTEDTTSGAEAMLYKLPCVHVHLAASDPVLPFVKYGAALPGRTKEEIFTSLEKIFSLSDIEKKEMKNGQKKLVNDFIPPGEIHSLTDFISENI</sequence>
<dbReference type="RefSeq" id="WP_089661189.1">
    <property type="nucleotide sequence ID" value="NZ_LT629745.1"/>
</dbReference>
<dbReference type="STRING" id="1250231.SAMN04488552_0541"/>
<gene>
    <name evidence="1" type="ORF">SAMN04488552_0541</name>
</gene>
<protein>
    <recommendedName>
        <fullName evidence="3">CDP-Glycerol:Poly(Glycerophosphate) glycerophosphotransferase</fullName>
    </recommendedName>
</protein>
<dbReference type="Gene3D" id="3.40.50.12580">
    <property type="match status" value="1"/>
</dbReference>
<dbReference type="Proteomes" id="UP000198858">
    <property type="component" value="Chromosome I"/>
</dbReference>
<proteinExistence type="predicted"/>
<accession>A0A1H1L4J6</accession>
<dbReference type="SUPFAM" id="SSF53756">
    <property type="entry name" value="UDP-Glycosyltransferase/glycogen phosphorylase"/>
    <property type="match status" value="1"/>
</dbReference>
<evidence type="ECO:0000313" key="1">
    <source>
        <dbReference type="EMBL" id="SDR69202.1"/>
    </source>
</evidence>
<keyword evidence="2" id="KW-1185">Reference proteome</keyword>
<evidence type="ECO:0000313" key="2">
    <source>
        <dbReference type="Proteomes" id="UP000198858"/>
    </source>
</evidence>
<dbReference type="InterPro" id="IPR043148">
    <property type="entry name" value="TagF_C"/>
</dbReference>
<organism evidence="1 2">
    <name type="scientific">Christiangramia echinicola</name>
    <dbReference type="NCBI Taxonomy" id="279359"/>
    <lineage>
        <taxon>Bacteria</taxon>
        <taxon>Pseudomonadati</taxon>
        <taxon>Bacteroidota</taxon>
        <taxon>Flavobacteriia</taxon>
        <taxon>Flavobacteriales</taxon>
        <taxon>Flavobacteriaceae</taxon>
        <taxon>Christiangramia</taxon>
    </lineage>
</organism>